<dbReference type="Gene3D" id="2.40.50.1020">
    <property type="entry name" value="LytTr DNA-binding domain"/>
    <property type="match status" value="1"/>
</dbReference>
<dbReference type="SUPFAM" id="SSF52172">
    <property type="entry name" value="CheY-like"/>
    <property type="match status" value="1"/>
</dbReference>
<dbReference type="InterPro" id="IPR046947">
    <property type="entry name" value="LytR-like"/>
</dbReference>
<evidence type="ECO:0000313" key="4">
    <source>
        <dbReference type="EMBL" id="GGG43488.1"/>
    </source>
</evidence>
<evidence type="ECO:0000256" key="1">
    <source>
        <dbReference type="PROSITE-ProRule" id="PRU00169"/>
    </source>
</evidence>
<dbReference type="InterPro" id="IPR001789">
    <property type="entry name" value="Sig_transdc_resp-reg_receiver"/>
</dbReference>
<dbReference type="SMART" id="SM00448">
    <property type="entry name" value="REC"/>
    <property type="match status" value="1"/>
</dbReference>
<feature type="domain" description="Response regulatory" evidence="2">
    <location>
        <begin position="5"/>
        <end position="118"/>
    </location>
</feature>
<feature type="domain" description="HTH LytTR-type" evidence="3">
    <location>
        <begin position="147"/>
        <end position="246"/>
    </location>
</feature>
<dbReference type="SMART" id="SM00850">
    <property type="entry name" value="LytTR"/>
    <property type="match status" value="1"/>
</dbReference>
<accession>A0A917GG39</accession>
<dbReference type="PANTHER" id="PTHR37299">
    <property type="entry name" value="TRANSCRIPTIONAL REGULATOR-RELATED"/>
    <property type="match status" value="1"/>
</dbReference>
<dbReference type="Gene3D" id="3.40.50.2300">
    <property type="match status" value="1"/>
</dbReference>
<sequence>MNNITAILVDDEISNLKGLQKKIVSLFPEIQILGAYQKPEEAIVALENQEVNILFLDIEMPRMNGFELLSKLKEVNFQVIFVTAYSEYAIEAFKKSAIDYILKPIDNDDLVIAVNKAVDVIKLKNESENNLKLVSILEESVSKNNKIIIPTQKGISFIPEDEVLHLEGYEGYTKIHIINSVTVTSSYNLGKFEKLLSSKFFKCHKSHIVNLEKVRHFENEGYVVLDNDYRIPISKANKKAFLNLFN</sequence>
<dbReference type="GO" id="GO:0003677">
    <property type="term" value="F:DNA binding"/>
    <property type="evidence" value="ECO:0007669"/>
    <property type="project" value="UniProtKB-KW"/>
</dbReference>
<comment type="caution">
    <text evidence="4">The sequence shown here is derived from an EMBL/GenBank/DDBJ whole genome shotgun (WGS) entry which is preliminary data.</text>
</comment>
<feature type="modified residue" description="4-aspartylphosphate" evidence="1">
    <location>
        <position position="57"/>
    </location>
</feature>
<evidence type="ECO:0000313" key="5">
    <source>
        <dbReference type="Proteomes" id="UP000625976"/>
    </source>
</evidence>
<evidence type="ECO:0000259" key="3">
    <source>
        <dbReference type="PROSITE" id="PS50930"/>
    </source>
</evidence>
<evidence type="ECO:0000259" key="2">
    <source>
        <dbReference type="PROSITE" id="PS50110"/>
    </source>
</evidence>
<dbReference type="InterPro" id="IPR011006">
    <property type="entry name" value="CheY-like_superfamily"/>
</dbReference>
<protein>
    <submittedName>
        <fullName evidence="4">DNA-binding response regulator</fullName>
    </submittedName>
</protein>
<organism evidence="4 5">
    <name type="scientific">Bizionia arctica</name>
    <dbReference type="NCBI Taxonomy" id="1495645"/>
    <lineage>
        <taxon>Bacteria</taxon>
        <taxon>Pseudomonadati</taxon>
        <taxon>Bacteroidota</taxon>
        <taxon>Flavobacteriia</taxon>
        <taxon>Flavobacteriales</taxon>
        <taxon>Flavobacteriaceae</taxon>
        <taxon>Bizionia</taxon>
    </lineage>
</organism>
<dbReference type="Proteomes" id="UP000625976">
    <property type="component" value="Unassembled WGS sequence"/>
</dbReference>
<keyword evidence="5" id="KW-1185">Reference proteome</keyword>
<dbReference type="AlphaFoldDB" id="A0A917GG39"/>
<gene>
    <name evidence="4" type="ORF">GCM10010976_13710</name>
</gene>
<keyword evidence="4" id="KW-0238">DNA-binding</keyword>
<dbReference type="Pfam" id="PF00072">
    <property type="entry name" value="Response_reg"/>
    <property type="match status" value="1"/>
</dbReference>
<keyword evidence="1" id="KW-0597">Phosphoprotein</keyword>
<dbReference type="PROSITE" id="PS50110">
    <property type="entry name" value="RESPONSE_REGULATORY"/>
    <property type="match status" value="1"/>
</dbReference>
<reference evidence="4" key="1">
    <citation type="journal article" date="2014" name="Int. J. Syst. Evol. Microbiol.">
        <title>Complete genome sequence of Corynebacterium casei LMG S-19264T (=DSM 44701T), isolated from a smear-ripened cheese.</title>
        <authorList>
            <consortium name="US DOE Joint Genome Institute (JGI-PGF)"/>
            <person name="Walter F."/>
            <person name="Albersmeier A."/>
            <person name="Kalinowski J."/>
            <person name="Ruckert C."/>
        </authorList>
    </citation>
    <scope>NUCLEOTIDE SEQUENCE</scope>
    <source>
        <strain evidence="4">CGMCC 1.12751</strain>
    </source>
</reference>
<name>A0A917GG39_9FLAO</name>
<proteinExistence type="predicted"/>
<dbReference type="GO" id="GO:0000156">
    <property type="term" value="F:phosphorelay response regulator activity"/>
    <property type="evidence" value="ECO:0007669"/>
    <property type="project" value="InterPro"/>
</dbReference>
<dbReference type="PROSITE" id="PS50930">
    <property type="entry name" value="HTH_LYTTR"/>
    <property type="match status" value="1"/>
</dbReference>
<dbReference type="RefSeq" id="WP_188463218.1">
    <property type="nucleotide sequence ID" value="NZ_BMFQ01000002.1"/>
</dbReference>
<dbReference type="InterPro" id="IPR007492">
    <property type="entry name" value="LytTR_DNA-bd_dom"/>
</dbReference>
<reference evidence="4" key="2">
    <citation type="submission" date="2020-09" db="EMBL/GenBank/DDBJ databases">
        <authorList>
            <person name="Sun Q."/>
            <person name="Zhou Y."/>
        </authorList>
    </citation>
    <scope>NUCLEOTIDE SEQUENCE</scope>
    <source>
        <strain evidence="4">CGMCC 1.12751</strain>
    </source>
</reference>
<dbReference type="Pfam" id="PF04397">
    <property type="entry name" value="LytTR"/>
    <property type="match status" value="1"/>
</dbReference>
<dbReference type="PANTHER" id="PTHR37299:SF1">
    <property type="entry name" value="STAGE 0 SPORULATION PROTEIN A HOMOLOG"/>
    <property type="match status" value="1"/>
</dbReference>
<dbReference type="EMBL" id="BMFQ01000002">
    <property type="protein sequence ID" value="GGG43488.1"/>
    <property type="molecule type" value="Genomic_DNA"/>
</dbReference>